<dbReference type="Pfam" id="PF00903">
    <property type="entry name" value="Glyoxalase"/>
    <property type="match status" value="1"/>
</dbReference>
<dbReference type="InterPro" id="IPR004360">
    <property type="entry name" value="Glyas_Fos-R_dOase_dom"/>
</dbReference>
<keyword evidence="1" id="KW-0479">Metal-binding</keyword>
<dbReference type="InterPro" id="IPR037523">
    <property type="entry name" value="VOC_core"/>
</dbReference>
<dbReference type="Proteomes" id="UP001225034">
    <property type="component" value="Unassembled WGS sequence"/>
</dbReference>
<evidence type="ECO:0000256" key="1">
    <source>
        <dbReference type="ARBA" id="ARBA00022723"/>
    </source>
</evidence>
<dbReference type="NCBIfam" id="NF000222">
    <property type="entry name" value="FosX"/>
    <property type="match status" value="1"/>
</dbReference>
<protein>
    <submittedName>
        <fullName evidence="3">Catechol 2,3-dioxygenase-like lactoylglutathione lyase family enzyme</fullName>
    </submittedName>
</protein>
<dbReference type="PROSITE" id="PS51819">
    <property type="entry name" value="VOC"/>
    <property type="match status" value="1"/>
</dbReference>
<comment type="caution">
    <text evidence="3">The sequence shown here is derived from an EMBL/GenBank/DDBJ whole genome shotgun (WGS) entry which is preliminary data.</text>
</comment>
<evidence type="ECO:0000313" key="3">
    <source>
        <dbReference type="EMBL" id="MDQ0208699.1"/>
    </source>
</evidence>
<feature type="domain" description="VOC" evidence="2">
    <location>
        <begin position="4"/>
        <end position="122"/>
    </location>
</feature>
<dbReference type="PANTHER" id="PTHR36113:SF6">
    <property type="entry name" value="FOSFOMYCIN RESISTANCE PROTEIN FOSX"/>
    <property type="match status" value="1"/>
</dbReference>
<proteinExistence type="predicted"/>
<dbReference type="Gene3D" id="3.10.180.10">
    <property type="entry name" value="2,3-Dihydroxybiphenyl 1,2-Dioxygenase, domain 1"/>
    <property type="match status" value="1"/>
</dbReference>
<dbReference type="RefSeq" id="WP_306984955.1">
    <property type="nucleotide sequence ID" value="NZ_JAUSUA010000006.1"/>
</dbReference>
<dbReference type="InterPro" id="IPR029068">
    <property type="entry name" value="Glyas_Bleomycin-R_OHBP_Dase"/>
</dbReference>
<organism evidence="3 4">
    <name type="scientific">Alkalicoccobacillus murimartini</name>
    <dbReference type="NCBI Taxonomy" id="171685"/>
    <lineage>
        <taxon>Bacteria</taxon>
        <taxon>Bacillati</taxon>
        <taxon>Bacillota</taxon>
        <taxon>Bacilli</taxon>
        <taxon>Bacillales</taxon>
        <taxon>Bacillaceae</taxon>
        <taxon>Alkalicoccobacillus</taxon>
    </lineage>
</organism>
<dbReference type="EMBL" id="JAUSUA010000006">
    <property type="protein sequence ID" value="MDQ0208699.1"/>
    <property type="molecule type" value="Genomic_DNA"/>
</dbReference>
<evidence type="ECO:0000313" key="4">
    <source>
        <dbReference type="Proteomes" id="UP001225034"/>
    </source>
</evidence>
<dbReference type="InterPro" id="IPR051332">
    <property type="entry name" value="Fosfomycin_Res_Enzymes"/>
</dbReference>
<sequence>MIESVSHITFVVKDLDRTTSLFVELFDAKEVYHSGDEQFSLSRERFFIIGGQWIAVMEDETILNKTYHHIAFKIAETDFDYYLNKIQHLNLDLKEPRKRISGEGSSIYFYDYDHNLFELHTGTLQDRLDTYKKSSPS</sequence>
<reference evidence="3 4" key="1">
    <citation type="submission" date="2023-07" db="EMBL/GenBank/DDBJ databases">
        <title>Genomic Encyclopedia of Type Strains, Phase IV (KMG-IV): sequencing the most valuable type-strain genomes for metagenomic binning, comparative biology and taxonomic classification.</title>
        <authorList>
            <person name="Goeker M."/>
        </authorList>
    </citation>
    <scope>NUCLEOTIDE SEQUENCE [LARGE SCALE GENOMIC DNA]</scope>
    <source>
        <strain evidence="3 4">DSM 19154</strain>
    </source>
</reference>
<accession>A0ABT9YLE3</accession>
<dbReference type="PANTHER" id="PTHR36113">
    <property type="entry name" value="LYASE, PUTATIVE-RELATED-RELATED"/>
    <property type="match status" value="1"/>
</dbReference>
<dbReference type="SUPFAM" id="SSF54593">
    <property type="entry name" value="Glyoxalase/Bleomycin resistance protein/Dihydroxybiphenyl dioxygenase"/>
    <property type="match status" value="1"/>
</dbReference>
<evidence type="ECO:0000259" key="2">
    <source>
        <dbReference type="PROSITE" id="PS51819"/>
    </source>
</evidence>
<name>A0ABT9YLE3_9BACI</name>
<keyword evidence="4" id="KW-1185">Reference proteome</keyword>
<gene>
    <name evidence="3" type="ORF">J2S05_003511</name>
</gene>